<proteinExistence type="predicted"/>
<gene>
    <name evidence="2" type="ORF">D8M04_12415</name>
</gene>
<feature type="transmembrane region" description="Helical" evidence="1">
    <location>
        <begin position="15"/>
        <end position="39"/>
    </location>
</feature>
<keyword evidence="1" id="KW-0472">Membrane</keyword>
<dbReference type="InterPro" id="IPR045275">
    <property type="entry name" value="MscS_archaea/bacteria_type"/>
</dbReference>
<dbReference type="Pfam" id="PF05552">
    <property type="entry name" value="MS_channel_1st_1"/>
    <property type="match status" value="3"/>
</dbReference>
<dbReference type="NCBIfam" id="NF033912">
    <property type="entry name" value="msc"/>
    <property type="match status" value="1"/>
</dbReference>
<name>A0A498D9V8_9BACI</name>
<comment type="caution">
    <text evidence="2">The sequence shown here is derived from an EMBL/GenBank/DDBJ whole genome shotgun (WGS) entry which is preliminary data.</text>
</comment>
<dbReference type="EMBL" id="RCHR01000004">
    <property type="protein sequence ID" value="RLL43720.1"/>
    <property type="molecule type" value="Genomic_DNA"/>
</dbReference>
<keyword evidence="1" id="KW-1133">Transmembrane helix</keyword>
<dbReference type="AlphaFoldDB" id="A0A498D9V8"/>
<feature type="transmembrane region" description="Helical" evidence="1">
    <location>
        <begin position="304"/>
        <end position="326"/>
    </location>
</feature>
<sequence length="411" mass="45061">MNELENSFQHMLNNIIQAIPNVIAALLLLLLAWVVAIIAKNIVQKLFVKIGVHKALSRTSLVKDDVHGKSILENVGKIVYFLVFILFLPAILDALSMDSVSEPISNMMNKLLGFIPNLIAAALILIIGIFLAKVIKDLFVKFFQSLNLDRWFNKVHPNNAGGIQAQATLSSVLGNIIYILILIPIITIALEALNIQTISEPIQAVLNDVLTMIPNIFVAIILVIVGYYLAKLLGNLLTNLLHGTGINNIYQSLGINKNGTKPTLDLAKLLGTIVQVLIILFFTVEALNVLQLEVLNTIGDALLIYLPFLISALVILGAGLILANLLENWIKTYTNSPFSAAVVKCVIIVFAVFMTLDQLQFAKSIVNIAFLLILGGLMVAFAISFGIGGREFAKNQLAKLERKMNKDKFDQ</sequence>
<feature type="transmembrane region" description="Helical" evidence="1">
    <location>
        <begin position="78"/>
        <end position="95"/>
    </location>
</feature>
<dbReference type="GO" id="GO:0008381">
    <property type="term" value="F:mechanosensitive monoatomic ion channel activity"/>
    <property type="evidence" value="ECO:0007669"/>
    <property type="project" value="InterPro"/>
</dbReference>
<feature type="transmembrane region" description="Helical" evidence="1">
    <location>
        <begin position="210"/>
        <end position="230"/>
    </location>
</feature>
<evidence type="ECO:0000313" key="3">
    <source>
        <dbReference type="Proteomes" id="UP000270219"/>
    </source>
</evidence>
<feature type="transmembrane region" description="Helical" evidence="1">
    <location>
        <begin position="266"/>
        <end position="284"/>
    </location>
</feature>
<feature type="transmembrane region" description="Helical" evidence="1">
    <location>
        <begin position="338"/>
        <end position="356"/>
    </location>
</feature>
<protein>
    <submittedName>
        <fullName evidence="2">Uncharacterized protein</fullName>
    </submittedName>
</protein>
<organism evidence="2 3">
    <name type="scientific">Oceanobacillus piezotolerans</name>
    <dbReference type="NCBI Taxonomy" id="2448030"/>
    <lineage>
        <taxon>Bacteria</taxon>
        <taxon>Bacillati</taxon>
        <taxon>Bacillota</taxon>
        <taxon>Bacilli</taxon>
        <taxon>Bacillales</taxon>
        <taxon>Bacillaceae</taxon>
        <taxon>Oceanobacillus</taxon>
    </lineage>
</organism>
<feature type="transmembrane region" description="Helical" evidence="1">
    <location>
        <begin position="172"/>
        <end position="190"/>
    </location>
</feature>
<dbReference type="Gene3D" id="1.10.287.1260">
    <property type="match status" value="2"/>
</dbReference>
<feature type="transmembrane region" description="Helical" evidence="1">
    <location>
        <begin position="115"/>
        <end position="135"/>
    </location>
</feature>
<keyword evidence="3" id="KW-1185">Reference proteome</keyword>
<dbReference type="RefSeq" id="WP_121523447.1">
    <property type="nucleotide sequence ID" value="NZ_RCHR01000004.1"/>
</dbReference>
<dbReference type="PANTHER" id="PTHR30221">
    <property type="entry name" value="SMALL-CONDUCTANCE MECHANOSENSITIVE CHANNEL"/>
    <property type="match status" value="1"/>
</dbReference>
<dbReference type="Proteomes" id="UP000270219">
    <property type="component" value="Unassembled WGS sequence"/>
</dbReference>
<accession>A0A498D9V8</accession>
<feature type="transmembrane region" description="Helical" evidence="1">
    <location>
        <begin position="368"/>
        <end position="389"/>
    </location>
</feature>
<dbReference type="InterPro" id="IPR008910">
    <property type="entry name" value="MSC_TM_helix"/>
</dbReference>
<dbReference type="OrthoDB" id="1411407at2"/>
<dbReference type="PANTHER" id="PTHR30221:SF1">
    <property type="entry name" value="SMALL-CONDUCTANCE MECHANOSENSITIVE CHANNEL"/>
    <property type="match status" value="1"/>
</dbReference>
<evidence type="ECO:0000256" key="1">
    <source>
        <dbReference type="SAM" id="Phobius"/>
    </source>
</evidence>
<reference evidence="2 3" key="1">
    <citation type="submission" date="2018-10" db="EMBL/GenBank/DDBJ databases">
        <title>Oceanobacillus sp. YLB-02 draft genome.</title>
        <authorList>
            <person name="Yu L."/>
        </authorList>
    </citation>
    <scope>NUCLEOTIDE SEQUENCE [LARGE SCALE GENOMIC DNA]</scope>
    <source>
        <strain evidence="2 3">YLB-02</strain>
    </source>
</reference>
<evidence type="ECO:0000313" key="2">
    <source>
        <dbReference type="EMBL" id="RLL43720.1"/>
    </source>
</evidence>
<keyword evidence="1" id="KW-0812">Transmembrane</keyword>